<sequence length="86" mass="9217">MLVRSCLVRSNLFRSSLLLNSLLRDGLGFCLGFQDSLFRNCLRGLSGFASEATSEAFCGDWLFGEFVWVGSGCCILTGSGVSGYSG</sequence>
<organism evidence="1 2">
    <name type="scientific">Medicago truncatula</name>
    <name type="common">Barrel medic</name>
    <name type="synonym">Medicago tribuloides</name>
    <dbReference type="NCBI Taxonomy" id="3880"/>
    <lineage>
        <taxon>Eukaryota</taxon>
        <taxon>Viridiplantae</taxon>
        <taxon>Streptophyta</taxon>
        <taxon>Embryophyta</taxon>
        <taxon>Tracheophyta</taxon>
        <taxon>Spermatophyta</taxon>
        <taxon>Magnoliopsida</taxon>
        <taxon>eudicotyledons</taxon>
        <taxon>Gunneridae</taxon>
        <taxon>Pentapetalae</taxon>
        <taxon>rosids</taxon>
        <taxon>fabids</taxon>
        <taxon>Fabales</taxon>
        <taxon>Fabaceae</taxon>
        <taxon>Papilionoideae</taxon>
        <taxon>50 kb inversion clade</taxon>
        <taxon>NPAAA clade</taxon>
        <taxon>Hologalegina</taxon>
        <taxon>IRL clade</taxon>
        <taxon>Trifolieae</taxon>
        <taxon>Medicago</taxon>
    </lineage>
</organism>
<dbReference type="Proteomes" id="UP000265566">
    <property type="component" value="Chromosome 3"/>
</dbReference>
<dbReference type="AlphaFoldDB" id="A0A396INC9"/>
<reference evidence="2" key="1">
    <citation type="journal article" date="2018" name="Nat. Plants">
        <title>Whole-genome landscape of Medicago truncatula symbiotic genes.</title>
        <authorList>
            <person name="Pecrix Y."/>
            <person name="Staton S.E."/>
            <person name="Sallet E."/>
            <person name="Lelandais-Briere C."/>
            <person name="Moreau S."/>
            <person name="Carrere S."/>
            <person name="Blein T."/>
            <person name="Jardinaud M.F."/>
            <person name="Latrasse D."/>
            <person name="Zouine M."/>
            <person name="Zahm M."/>
            <person name="Kreplak J."/>
            <person name="Mayjonade B."/>
            <person name="Satge C."/>
            <person name="Perez M."/>
            <person name="Cauet S."/>
            <person name="Marande W."/>
            <person name="Chantry-Darmon C."/>
            <person name="Lopez-Roques C."/>
            <person name="Bouchez O."/>
            <person name="Berard A."/>
            <person name="Debelle F."/>
            <person name="Munos S."/>
            <person name="Bendahmane A."/>
            <person name="Berges H."/>
            <person name="Niebel A."/>
            <person name="Buitink J."/>
            <person name="Frugier F."/>
            <person name="Benhamed M."/>
            <person name="Crespi M."/>
            <person name="Gouzy J."/>
            <person name="Gamas P."/>
        </authorList>
    </citation>
    <scope>NUCLEOTIDE SEQUENCE [LARGE SCALE GENOMIC DNA]</scope>
    <source>
        <strain evidence="2">cv. Jemalong A17</strain>
    </source>
</reference>
<comment type="caution">
    <text evidence="1">The sequence shown here is derived from an EMBL/GenBank/DDBJ whole genome shotgun (WGS) entry which is preliminary data.</text>
</comment>
<dbReference type="Gramene" id="rna13746">
    <property type="protein sequence ID" value="RHN65854.1"/>
    <property type="gene ID" value="gene13746"/>
</dbReference>
<accession>A0A396INC9</accession>
<dbReference type="EMBL" id="PSQE01000003">
    <property type="protein sequence ID" value="RHN65854.1"/>
    <property type="molecule type" value="Genomic_DNA"/>
</dbReference>
<evidence type="ECO:0000313" key="1">
    <source>
        <dbReference type="EMBL" id="RHN65854.1"/>
    </source>
</evidence>
<gene>
    <name evidence="1" type="ORF">MtrunA17_Chr3g0084471</name>
</gene>
<name>A0A396INC9_MEDTR</name>
<evidence type="ECO:0000313" key="2">
    <source>
        <dbReference type="Proteomes" id="UP000265566"/>
    </source>
</evidence>
<proteinExistence type="predicted"/>
<protein>
    <submittedName>
        <fullName evidence="1">Uncharacterized protein</fullName>
    </submittedName>
</protein>